<dbReference type="Pfam" id="PF08284">
    <property type="entry name" value="RVP_2"/>
    <property type="match status" value="1"/>
</dbReference>
<reference evidence="4" key="1">
    <citation type="journal article" date="2022" name="Int. J. Mol. Sci.">
        <title>Draft Genome of Tanacetum Coccineum: Genomic Comparison of Closely Related Tanacetum-Family Plants.</title>
        <authorList>
            <person name="Yamashiro T."/>
            <person name="Shiraishi A."/>
            <person name="Nakayama K."/>
            <person name="Satake H."/>
        </authorList>
    </citation>
    <scope>NUCLEOTIDE SEQUENCE</scope>
</reference>
<dbReference type="SMART" id="SM00343">
    <property type="entry name" value="ZnF_C2HC"/>
    <property type="match status" value="2"/>
</dbReference>
<comment type="caution">
    <text evidence="4">The sequence shown here is derived from an EMBL/GenBank/DDBJ whole genome shotgun (WGS) entry which is preliminary data.</text>
</comment>
<evidence type="ECO:0000313" key="5">
    <source>
        <dbReference type="Proteomes" id="UP001151760"/>
    </source>
</evidence>
<keyword evidence="1" id="KW-0479">Metal-binding</keyword>
<keyword evidence="4" id="KW-0548">Nucleotidyltransferase</keyword>
<name>A0ABQ4XHH7_9ASTR</name>
<evidence type="ECO:0000313" key="4">
    <source>
        <dbReference type="EMBL" id="GJS64755.1"/>
    </source>
</evidence>
<dbReference type="InterPro" id="IPR001878">
    <property type="entry name" value="Znf_CCHC"/>
</dbReference>
<evidence type="ECO:0000256" key="1">
    <source>
        <dbReference type="PROSITE-ProRule" id="PRU00047"/>
    </source>
</evidence>
<feature type="region of interest" description="Disordered" evidence="2">
    <location>
        <begin position="265"/>
        <end position="287"/>
    </location>
</feature>
<dbReference type="InterPro" id="IPR032567">
    <property type="entry name" value="RTL1-rel"/>
</dbReference>
<keyword evidence="1" id="KW-0863">Zinc-finger</keyword>
<evidence type="ECO:0000256" key="2">
    <source>
        <dbReference type="SAM" id="MobiDB-lite"/>
    </source>
</evidence>
<organism evidence="4 5">
    <name type="scientific">Tanacetum coccineum</name>
    <dbReference type="NCBI Taxonomy" id="301880"/>
    <lineage>
        <taxon>Eukaryota</taxon>
        <taxon>Viridiplantae</taxon>
        <taxon>Streptophyta</taxon>
        <taxon>Embryophyta</taxon>
        <taxon>Tracheophyta</taxon>
        <taxon>Spermatophyta</taxon>
        <taxon>Magnoliopsida</taxon>
        <taxon>eudicotyledons</taxon>
        <taxon>Gunneridae</taxon>
        <taxon>Pentapetalae</taxon>
        <taxon>asterids</taxon>
        <taxon>campanulids</taxon>
        <taxon>Asterales</taxon>
        <taxon>Asteraceae</taxon>
        <taxon>Asteroideae</taxon>
        <taxon>Anthemideae</taxon>
        <taxon>Anthemidinae</taxon>
        <taxon>Tanacetum</taxon>
    </lineage>
</organism>
<dbReference type="InterPro" id="IPR021109">
    <property type="entry name" value="Peptidase_aspartic_dom_sf"/>
</dbReference>
<dbReference type="PROSITE" id="PS50158">
    <property type="entry name" value="ZF_CCHC"/>
    <property type="match status" value="2"/>
</dbReference>
<proteinExistence type="predicted"/>
<dbReference type="InterPro" id="IPR036875">
    <property type="entry name" value="Znf_CCHC_sf"/>
</dbReference>
<keyword evidence="1" id="KW-0862">Zinc</keyword>
<feature type="region of interest" description="Disordered" evidence="2">
    <location>
        <begin position="456"/>
        <end position="484"/>
    </location>
</feature>
<sequence>MLASCALRCRVMFLHLENLFPHGLPYRFLLTGPNTHDECEIDSSVLLPDALLILELVVSSFDHSLPHHHLIPSHDSSSASPSRKRSRIPLIFVTSPKTTIDLEGCSEDSFEPYVPREAGLGVDFEDESSKPFRSRGIDLEMDVDVVRSDEIDIDPGIQPEIDECIAYADALRVRGIDARVVVEAIDREEIKTGVRGPVEVKVDRVTHPLVASDIPEPAQEEAVEVIESVQRDQGHAPKQPPTVIKATGALGARNAAKNLEPLMRDGGEHEEISGNRGSGNGGNGNGNGNGGGNGYNFGGFVSAQECTYQYFLKCQPLSFNGTEGVVGLTRWFEKMETIFHISNCLEKYEVKMVPNEEDKVERFVGGLPDNIQGNVIAAEPTKLQEAIRIANNLMDQKLKGYARSAENKRRCGNCKRVGHITRDCTAKVTPNTQRALVGNQPGIVCYECGRPGHFRKDYPKLRNQNRGNKTGNKNGNKTRNQTGSNEATAKAYVIGGGANLDSNVVTGTFLLNNCYASMLFDSGANRSFVSFTFSALLDVEPSTLDTSYAIELADGRILETIVILRGCTLGLLGHLFDIDLIPIELGSFYVIIGMDWLAKYHALIVCDEKVVCIPYGDEVLIIRGDDYDGRSKSKLNIISCTKTQKYIQKGCQVYLDQVTCKKTEDQSKEKKLEDIPIVREFLECSFLEDLPRLTTLLRQVDFQNRLRLTAAERQAENMRKFEDTPRNNHIQQATLKRKTMWHGLTCWAGDKETLWRTKPLWTSVITPRWPCIQKCTNCKNAWTSDRDCKCGSAKSLQVDCLKLKNGNQGNGLEMAMLVSK</sequence>
<dbReference type="GO" id="GO:0003964">
    <property type="term" value="F:RNA-directed DNA polymerase activity"/>
    <property type="evidence" value="ECO:0007669"/>
    <property type="project" value="UniProtKB-KW"/>
</dbReference>
<dbReference type="PANTHER" id="PTHR15503">
    <property type="entry name" value="LDOC1 RELATED"/>
    <property type="match status" value="1"/>
</dbReference>
<keyword evidence="4" id="KW-0695">RNA-directed DNA polymerase</keyword>
<dbReference type="Gene3D" id="2.40.70.10">
    <property type="entry name" value="Acid Proteases"/>
    <property type="match status" value="1"/>
</dbReference>
<feature type="domain" description="CCHC-type" evidence="3">
    <location>
        <begin position="409"/>
        <end position="424"/>
    </location>
</feature>
<keyword evidence="4" id="KW-0808">Transferase</keyword>
<feature type="compositionally biased region" description="Gly residues" evidence="2">
    <location>
        <begin position="276"/>
        <end position="287"/>
    </location>
</feature>
<feature type="compositionally biased region" description="Low complexity" evidence="2">
    <location>
        <begin position="462"/>
        <end position="482"/>
    </location>
</feature>
<keyword evidence="5" id="KW-1185">Reference proteome</keyword>
<protein>
    <submittedName>
        <fullName evidence="4">Reverse transcriptase domain-containing protein</fullName>
    </submittedName>
</protein>
<feature type="region of interest" description="Disordered" evidence="2">
    <location>
        <begin position="230"/>
        <end position="250"/>
    </location>
</feature>
<dbReference type="CDD" id="cd00303">
    <property type="entry name" value="retropepsin_like"/>
    <property type="match status" value="1"/>
</dbReference>
<accession>A0ABQ4XHH7</accession>
<dbReference type="Pfam" id="PF00098">
    <property type="entry name" value="zf-CCHC"/>
    <property type="match status" value="1"/>
</dbReference>
<dbReference type="PANTHER" id="PTHR15503:SF45">
    <property type="entry name" value="RNA-DIRECTED DNA POLYMERASE HOMOLOG"/>
    <property type="match status" value="1"/>
</dbReference>
<gene>
    <name evidence="4" type="ORF">Tco_0679319</name>
</gene>
<reference evidence="4" key="2">
    <citation type="submission" date="2022-01" db="EMBL/GenBank/DDBJ databases">
        <authorList>
            <person name="Yamashiro T."/>
            <person name="Shiraishi A."/>
            <person name="Satake H."/>
            <person name="Nakayama K."/>
        </authorList>
    </citation>
    <scope>NUCLEOTIDE SEQUENCE</scope>
</reference>
<feature type="domain" description="CCHC-type" evidence="3">
    <location>
        <begin position="445"/>
        <end position="460"/>
    </location>
</feature>
<dbReference type="SUPFAM" id="SSF50630">
    <property type="entry name" value="Acid proteases"/>
    <property type="match status" value="1"/>
</dbReference>
<dbReference type="EMBL" id="BQNB010009527">
    <property type="protein sequence ID" value="GJS64755.1"/>
    <property type="molecule type" value="Genomic_DNA"/>
</dbReference>
<dbReference type="SUPFAM" id="SSF57756">
    <property type="entry name" value="Retrovirus zinc finger-like domains"/>
    <property type="match status" value="1"/>
</dbReference>
<dbReference type="Gene3D" id="4.10.60.10">
    <property type="entry name" value="Zinc finger, CCHC-type"/>
    <property type="match status" value="1"/>
</dbReference>
<evidence type="ECO:0000259" key="3">
    <source>
        <dbReference type="PROSITE" id="PS50158"/>
    </source>
</evidence>
<dbReference type="Proteomes" id="UP001151760">
    <property type="component" value="Unassembled WGS sequence"/>
</dbReference>